<dbReference type="PANTHER" id="PTHR33172:SF29">
    <property type="entry name" value="OS06G0559400 PROTEIN"/>
    <property type="match status" value="1"/>
</dbReference>
<evidence type="ECO:0000256" key="1">
    <source>
        <dbReference type="ARBA" id="ARBA00004123"/>
    </source>
</evidence>
<evidence type="ECO:0000256" key="2">
    <source>
        <dbReference type="ARBA" id="ARBA00023242"/>
    </source>
</evidence>
<keyword evidence="2" id="KW-0539">Nucleus</keyword>
<dbReference type="AlphaFoldDB" id="A0A9Q1KKI0"/>
<dbReference type="OrthoDB" id="694201at2759"/>
<dbReference type="EMBL" id="JAKOGI010000097">
    <property type="protein sequence ID" value="KAJ8444483.1"/>
    <property type="molecule type" value="Genomic_DNA"/>
</dbReference>
<feature type="compositionally biased region" description="Basic and acidic residues" evidence="3">
    <location>
        <begin position="22"/>
        <end position="46"/>
    </location>
</feature>
<evidence type="ECO:0000256" key="3">
    <source>
        <dbReference type="SAM" id="MobiDB-lite"/>
    </source>
</evidence>
<gene>
    <name evidence="4" type="ORF">Cgig2_024047</name>
</gene>
<sequence length="196" mass="21308">MGKQGKRSYQASPKSQEEIEENKDHEPSCRKITEKGGGDHDDHDINCDSTTAVDSAKEDSTSSSNSLSSSTSSDLMEDATSFSSSSSSSNGPLYQLSDLMAQLPLKRGLSKYYQGKSQSFTSLANVESLEDLAKKENPCKKKIKLCKSYCGGLDGGRLFSAKKATISNKASPSSRNHNNLMVCCRPPHPVPVHKYF</sequence>
<feature type="region of interest" description="Disordered" evidence="3">
    <location>
        <begin position="1"/>
        <end position="91"/>
    </location>
</feature>
<dbReference type="GO" id="GO:0005634">
    <property type="term" value="C:nucleus"/>
    <property type="evidence" value="ECO:0007669"/>
    <property type="project" value="UniProtKB-SubCell"/>
</dbReference>
<reference evidence="4" key="1">
    <citation type="submission" date="2022-04" db="EMBL/GenBank/DDBJ databases">
        <title>Carnegiea gigantea Genome sequencing and assembly v2.</title>
        <authorList>
            <person name="Copetti D."/>
            <person name="Sanderson M.J."/>
            <person name="Burquez A."/>
            <person name="Wojciechowski M.F."/>
        </authorList>
    </citation>
    <scope>NUCLEOTIDE SEQUENCE</scope>
    <source>
        <strain evidence="4">SGP5-SGP5p</strain>
        <tissue evidence="4">Aerial part</tissue>
    </source>
</reference>
<organism evidence="4 5">
    <name type="scientific">Carnegiea gigantea</name>
    <dbReference type="NCBI Taxonomy" id="171969"/>
    <lineage>
        <taxon>Eukaryota</taxon>
        <taxon>Viridiplantae</taxon>
        <taxon>Streptophyta</taxon>
        <taxon>Embryophyta</taxon>
        <taxon>Tracheophyta</taxon>
        <taxon>Spermatophyta</taxon>
        <taxon>Magnoliopsida</taxon>
        <taxon>eudicotyledons</taxon>
        <taxon>Gunneridae</taxon>
        <taxon>Pentapetalae</taxon>
        <taxon>Caryophyllales</taxon>
        <taxon>Cactineae</taxon>
        <taxon>Cactaceae</taxon>
        <taxon>Cactoideae</taxon>
        <taxon>Echinocereeae</taxon>
        <taxon>Carnegiea</taxon>
    </lineage>
</organism>
<protein>
    <recommendedName>
        <fullName evidence="6">Oxidative stress 3</fullName>
    </recommendedName>
</protein>
<proteinExistence type="predicted"/>
<name>A0A9Q1KKI0_9CARY</name>
<evidence type="ECO:0000313" key="4">
    <source>
        <dbReference type="EMBL" id="KAJ8444483.1"/>
    </source>
</evidence>
<evidence type="ECO:0000313" key="5">
    <source>
        <dbReference type="Proteomes" id="UP001153076"/>
    </source>
</evidence>
<evidence type="ECO:0008006" key="6">
    <source>
        <dbReference type="Google" id="ProtNLM"/>
    </source>
</evidence>
<dbReference type="PANTHER" id="PTHR33172">
    <property type="entry name" value="OS08G0516900 PROTEIN"/>
    <property type="match status" value="1"/>
</dbReference>
<keyword evidence="5" id="KW-1185">Reference proteome</keyword>
<comment type="subcellular location">
    <subcellularLocation>
        <location evidence="1">Nucleus</location>
    </subcellularLocation>
</comment>
<feature type="compositionally biased region" description="Low complexity" evidence="3">
    <location>
        <begin position="61"/>
        <end position="74"/>
    </location>
</feature>
<comment type="caution">
    <text evidence="4">The sequence shown here is derived from an EMBL/GenBank/DDBJ whole genome shotgun (WGS) entry which is preliminary data.</text>
</comment>
<dbReference type="GO" id="GO:0006950">
    <property type="term" value="P:response to stress"/>
    <property type="evidence" value="ECO:0007669"/>
    <property type="project" value="UniProtKB-ARBA"/>
</dbReference>
<dbReference type="Proteomes" id="UP001153076">
    <property type="component" value="Unassembled WGS sequence"/>
</dbReference>
<dbReference type="InterPro" id="IPR051992">
    <property type="entry name" value="OxStress_Response_Reg"/>
</dbReference>
<accession>A0A9Q1KKI0</accession>